<reference evidence="13 14" key="1">
    <citation type="submission" date="2016-04" db="EMBL/GenBank/DDBJ databases">
        <title>Evolutionary innovation and constraint leading to complex multicellularity in the Ascomycota.</title>
        <authorList>
            <person name="Cisse O."/>
            <person name="Nguyen A."/>
            <person name="Hewitt D.A."/>
            <person name="Jedd G."/>
            <person name="Stajich J.E."/>
        </authorList>
    </citation>
    <scope>NUCLEOTIDE SEQUENCE [LARGE SCALE GENOMIC DNA]</scope>
    <source>
        <strain evidence="13 14">DAH-3</strain>
    </source>
</reference>
<evidence type="ECO:0000256" key="1">
    <source>
        <dbReference type="ARBA" id="ARBA00004287"/>
    </source>
</evidence>
<dbReference type="GO" id="GO:0005829">
    <property type="term" value="C:cytosol"/>
    <property type="evidence" value="ECO:0007669"/>
    <property type="project" value="GOC"/>
</dbReference>
<dbReference type="InterPro" id="IPR035803">
    <property type="entry name" value="BAR_Vps5"/>
</dbReference>
<dbReference type="GO" id="GO:0005768">
    <property type="term" value="C:endosome"/>
    <property type="evidence" value="ECO:0007669"/>
    <property type="project" value="EnsemblFungi"/>
</dbReference>
<accession>A0A1U7LHF6</accession>
<evidence type="ECO:0000313" key="14">
    <source>
        <dbReference type="Proteomes" id="UP000186594"/>
    </source>
</evidence>
<keyword evidence="7" id="KW-0597">Phosphoprotein</keyword>
<dbReference type="STRING" id="1198029.A0A1U7LHF6"/>
<dbReference type="GO" id="GO:0032120">
    <property type="term" value="P:ascospore-type prospore membrane formation"/>
    <property type="evidence" value="ECO:0007669"/>
    <property type="project" value="EnsemblFungi"/>
</dbReference>
<evidence type="ECO:0000256" key="5">
    <source>
        <dbReference type="ARBA" id="ARBA00022448"/>
    </source>
</evidence>
<dbReference type="PROSITE" id="PS50195">
    <property type="entry name" value="PX"/>
    <property type="match status" value="1"/>
</dbReference>
<dbReference type="Pfam" id="PF09325">
    <property type="entry name" value="Vps5"/>
    <property type="match status" value="1"/>
</dbReference>
<organism evidence="13 14">
    <name type="scientific">Neolecta irregularis (strain DAH-3)</name>
    <dbReference type="NCBI Taxonomy" id="1198029"/>
    <lineage>
        <taxon>Eukaryota</taxon>
        <taxon>Fungi</taxon>
        <taxon>Dikarya</taxon>
        <taxon>Ascomycota</taxon>
        <taxon>Taphrinomycotina</taxon>
        <taxon>Neolectales</taxon>
        <taxon>Neolectaceae</taxon>
        <taxon>Neolecta</taxon>
    </lineage>
</organism>
<evidence type="ECO:0000259" key="12">
    <source>
        <dbReference type="PROSITE" id="PS50195"/>
    </source>
</evidence>
<evidence type="ECO:0000256" key="7">
    <source>
        <dbReference type="ARBA" id="ARBA00022553"/>
    </source>
</evidence>
<dbReference type="CDD" id="cd07627">
    <property type="entry name" value="BAR_Vps5p"/>
    <property type="match status" value="1"/>
</dbReference>
<evidence type="ECO:0000313" key="13">
    <source>
        <dbReference type="EMBL" id="OLL21982.1"/>
    </source>
</evidence>
<dbReference type="InterPro" id="IPR037868">
    <property type="entry name" value="PX_Vps5"/>
</dbReference>
<feature type="region of interest" description="Disordered" evidence="11">
    <location>
        <begin position="1"/>
        <end position="151"/>
    </location>
</feature>
<evidence type="ECO:0000256" key="2">
    <source>
        <dbReference type="ARBA" id="ARBA00004496"/>
    </source>
</evidence>
<dbReference type="GO" id="GO:0005794">
    <property type="term" value="C:Golgi apparatus"/>
    <property type="evidence" value="ECO:0007669"/>
    <property type="project" value="UniProtKB-SubCell"/>
</dbReference>
<keyword evidence="10" id="KW-0472">Membrane</keyword>
<comment type="subcellular location">
    <subcellularLocation>
        <location evidence="2">Cytoplasm</location>
    </subcellularLocation>
    <subcellularLocation>
        <location evidence="3">Golgi apparatus</location>
    </subcellularLocation>
    <subcellularLocation>
        <location evidence="1">Membrane</location>
        <topology evidence="1">Peripheral membrane protein</topology>
        <orientation evidence="1">Cytoplasmic side</orientation>
    </subcellularLocation>
</comment>
<dbReference type="EMBL" id="LXFE01004042">
    <property type="protein sequence ID" value="OLL21982.1"/>
    <property type="molecule type" value="Genomic_DNA"/>
</dbReference>
<proteinExistence type="inferred from homology"/>
<keyword evidence="9" id="KW-0333">Golgi apparatus</keyword>
<dbReference type="GO" id="GO:0045053">
    <property type="term" value="P:protein retention in Golgi apparatus"/>
    <property type="evidence" value="ECO:0007669"/>
    <property type="project" value="TreeGrafter"/>
</dbReference>
<dbReference type="OMA" id="MLVNHRK"/>
<dbReference type="FunFam" id="3.30.1520.10:FF:000013">
    <property type="entry name" value="Putative Sorting nexin 3"/>
    <property type="match status" value="1"/>
</dbReference>
<dbReference type="GO" id="GO:0042147">
    <property type="term" value="P:retrograde transport, endosome to Golgi"/>
    <property type="evidence" value="ECO:0007669"/>
    <property type="project" value="EnsemblFungi"/>
</dbReference>
<dbReference type="Gene3D" id="3.30.1520.10">
    <property type="entry name" value="Phox-like domain"/>
    <property type="match status" value="1"/>
</dbReference>
<feature type="compositionally biased region" description="Basic and acidic residues" evidence="11">
    <location>
        <begin position="1"/>
        <end position="11"/>
    </location>
</feature>
<dbReference type="PANTHER" id="PTHR10555">
    <property type="entry name" value="SORTING NEXIN"/>
    <property type="match status" value="1"/>
</dbReference>
<name>A0A1U7LHF6_NEOID</name>
<dbReference type="Pfam" id="PF00787">
    <property type="entry name" value="PX"/>
    <property type="match status" value="1"/>
</dbReference>
<keyword evidence="8" id="KW-0653">Protein transport</keyword>
<evidence type="ECO:0000256" key="11">
    <source>
        <dbReference type="SAM" id="MobiDB-lite"/>
    </source>
</evidence>
<comment type="similarity">
    <text evidence="4">Belongs to the sorting nexin family.</text>
</comment>
<dbReference type="SUPFAM" id="SSF64268">
    <property type="entry name" value="PX domain"/>
    <property type="match status" value="1"/>
</dbReference>
<keyword evidence="5" id="KW-0813">Transport</keyword>
<evidence type="ECO:0000256" key="10">
    <source>
        <dbReference type="ARBA" id="ARBA00023136"/>
    </source>
</evidence>
<evidence type="ECO:0000256" key="9">
    <source>
        <dbReference type="ARBA" id="ARBA00023034"/>
    </source>
</evidence>
<dbReference type="Gene3D" id="1.20.1270.60">
    <property type="entry name" value="Arfaptin homology (AH) domain/BAR domain"/>
    <property type="match status" value="1"/>
</dbReference>
<dbReference type="InterPro" id="IPR036871">
    <property type="entry name" value="PX_dom_sf"/>
</dbReference>
<protein>
    <submittedName>
        <fullName evidence="13">Vacuolar protein sorting-associated protein vps5</fullName>
    </submittedName>
</protein>
<gene>
    <name evidence="13" type="ORF">NEOLI_001794</name>
</gene>
<feature type="compositionally biased region" description="Polar residues" evidence="11">
    <location>
        <begin position="65"/>
        <end position="78"/>
    </location>
</feature>
<feature type="domain" description="PX" evidence="12">
    <location>
        <begin position="166"/>
        <end position="282"/>
    </location>
</feature>
<dbReference type="GO" id="GO:0005628">
    <property type="term" value="C:prospore membrane"/>
    <property type="evidence" value="ECO:0007669"/>
    <property type="project" value="EnsemblFungi"/>
</dbReference>
<sequence>MSFPGFDDHNPFADAPSMSNPESKATLESKPVSQPGAQAGQSSNIDSPHPVRGERVPESPDRVPRSSNLPSARSTTKSSIRRSAGRRPSLNISSKLENLDLDAGPLGPLNDTTPVTEAPPLPSKGSVHSPIAQTPEKSRTSTTHSSPTPNIRRALNIPLDKAAENPIFKISVGDPHRIGDPLSSHTVYKVATKTNSKAYKQQEFFVSRRYKDFLWLYNSLTSNHPGAIVPPIPEKQAVGRFGDNFVESRRMALERMLTKTVSHPILQRDMDLKLFLESETFNVDVKQKEKGFVPESKGIISSIGGALTGGSFSGKFIEQDEYFEHRKIALDSLELQLKALSKAIDIVVLQRKDLAEASYEFSIALENLSLVELNKSLSICFGALADVQIRIKELYERHAEQDILTLGNTIDEYVRIVGSIKVAFASRQKVFLTWQNAESDLNKRRQHVEKLHRSGKTQTDRLSQLTAEGVETERRCNQLRLEFEEVGKLLKQELDRFDVEKVEDFKASVEIYLESAVEAQKEVIEHWETYIQTLDREVNTLEDGNER</sequence>
<comment type="caution">
    <text evidence="13">The sequence shown here is derived from an EMBL/GenBank/DDBJ whole genome shotgun (WGS) entry which is preliminary data.</text>
</comment>
<dbReference type="AlphaFoldDB" id="A0A1U7LHF6"/>
<keyword evidence="6" id="KW-0963">Cytoplasm</keyword>
<dbReference type="Proteomes" id="UP000186594">
    <property type="component" value="Unassembled WGS sequence"/>
</dbReference>
<dbReference type="GO" id="GO:0035091">
    <property type="term" value="F:phosphatidylinositol binding"/>
    <property type="evidence" value="ECO:0007669"/>
    <property type="project" value="InterPro"/>
</dbReference>
<dbReference type="SMART" id="SM00312">
    <property type="entry name" value="PX"/>
    <property type="match status" value="1"/>
</dbReference>
<dbReference type="InterPro" id="IPR027267">
    <property type="entry name" value="AH/BAR_dom_sf"/>
</dbReference>
<feature type="compositionally biased region" description="Polar residues" evidence="11">
    <location>
        <begin position="31"/>
        <end position="46"/>
    </location>
</feature>
<dbReference type="SUPFAM" id="SSF103657">
    <property type="entry name" value="BAR/IMD domain-like"/>
    <property type="match status" value="1"/>
</dbReference>
<dbReference type="GO" id="GO:0006886">
    <property type="term" value="P:intracellular protein transport"/>
    <property type="evidence" value="ECO:0007669"/>
    <property type="project" value="EnsemblFungi"/>
</dbReference>
<evidence type="ECO:0000256" key="4">
    <source>
        <dbReference type="ARBA" id="ARBA00010883"/>
    </source>
</evidence>
<keyword evidence="14" id="KW-1185">Reference proteome</keyword>
<dbReference type="FunFam" id="1.20.1270.60:FF:000022">
    <property type="entry name" value="Sorting nexin 3 protein"/>
    <property type="match status" value="1"/>
</dbReference>
<dbReference type="PANTHER" id="PTHR10555:SF170">
    <property type="entry name" value="FI18122P1"/>
    <property type="match status" value="1"/>
</dbReference>
<dbReference type="CDD" id="cd06861">
    <property type="entry name" value="PX_Vps5p"/>
    <property type="match status" value="1"/>
</dbReference>
<evidence type="ECO:0000256" key="8">
    <source>
        <dbReference type="ARBA" id="ARBA00022927"/>
    </source>
</evidence>
<feature type="compositionally biased region" description="Low complexity" evidence="11">
    <location>
        <begin position="140"/>
        <end position="149"/>
    </location>
</feature>
<evidence type="ECO:0000256" key="3">
    <source>
        <dbReference type="ARBA" id="ARBA00004555"/>
    </source>
</evidence>
<dbReference type="GO" id="GO:0030904">
    <property type="term" value="C:retromer complex"/>
    <property type="evidence" value="ECO:0007669"/>
    <property type="project" value="EnsemblFungi"/>
</dbReference>
<dbReference type="InterPro" id="IPR001683">
    <property type="entry name" value="PX_dom"/>
</dbReference>
<evidence type="ECO:0000256" key="6">
    <source>
        <dbReference type="ARBA" id="ARBA00022490"/>
    </source>
</evidence>
<feature type="compositionally biased region" description="Basic and acidic residues" evidence="11">
    <location>
        <begin position="49"/>
        <end position="64"/>
    </location>
</feature>
<dbReference type="OrthoDB" id="271164at2759"/>
<dbReference type="InterPro" id="IPR015404">
    <property type="entry name" value="Vps5_C"/>
</dbReference>